<dbReference type="InterPro" id="IPR000990">
    <property type="entry name" value="Innexin"/>
</dbReference>
<keyword evidence="6" id="KW-0303">Gap junction</keyword>
<evidence type="ECO:0000256" key="11">
    <source>
        <dbReference type="ARBA" id="ARBA00023303"/>
    </source>
</evidence>
<dbReference type="GO" id="GO:0005886">
    <property type="term" value="C:plasma membrane"/>
    <property type="evidence" value="ECO:0007669"/>
    <property type="project" value="UniProtKB-SubCell"/>
</dbReference>
<evidence type="ECO:0000256" key="2">
    <source>
        <dbReference type="ARBA" id="ARBA00004651"/>
    </source>
</evidence>
<keyword evidence="10 13" id="KW-0472">Membrane</keyword>
<keyword evidence="8 13" id="KW-1133">Transmembrane helix</keyword>
<evidence type="ECO:0000256" key="6">
    <source>
        <dbReference type="ARBA" id="ARBA00022868"/>
    </source>
</evidence>
<feature type="transmembrane region" description="Helical" evidence="13">
    <location>
        <begin position="247"/>
        <end position="266"/>
    </location>
</feature>
<protein>
    <recommendedName>
        <fullName evidence="13">Innexin</fullName>
    </recommendedName>
</protein>
<evidence type="ECO:0000256" key="5">
    <source>
        <dbReference type="ARBA" id="ARBA00022692"/>
    </source>
</evidence>
<comment type="function">
    <text evidence="13">Structural component of the gap junctions.</text>
</comment>
<sequence>MFHRIRAISIPLFDRSRSFQFGDKIHIVNRPYPFIEFDTYIQKAKKNYMDSRGKRHLSSINVELQGVQRIMVQNMDDVLQRGAILSELDSKAQNLSMMSARYKKDTSALNATSWKAIGQLSFFSCFAAHGLLKSIAFASVQDKQDFQDYSEFFNRKRSSIDNATFRLHYRVTFGILLLMSALNTSHKFIGKPIDCMTSAPDAGIVNNYCWIHGTFTAVDGVYKTEGIHPGVIAQGYDKNGNEIYHAWYQWVHIVLFIQALLCYFLIGFGNLLKEKFLFCEFLNLVNIIGQMFLMDKFLGGQFSSYGRDVIAMSEKLDFQYRIDPLNRVFPKLTKCDFLMYGPSGTIQNFDSLCLLLSMSLTKRFTSSFGFGSSFGDFRLFSLNNVASSITRDDLKVVLKKCNYGDWFVLMQLGKLIQPITYHNLLLDIRDRFG</sequence>
<keyword evidence="3 13" id="KW-0813">Transport</keyword>
<dbReference type="CDD" id="cd15866">
    <property type="entry name" value="R-SNARE_SEC22"/>
    <property type="match status" value="1"/>
</dbReference>
<evidence type="ECO:0000256" key="12">
    <source>
        <dbReference type="PROSITE-ProRule" id="PRU00290"/>
    </source>
</evidence>
<evidence type="ECO:0000256" key="3">
    <source>
        <dbReference type="ARBA" id="ARBA00022448"/>
    </source>
</evidence>
<dbReference type="PANTHER" id="PTHR11893">
    <property type="entry name" value="INNEXIN"/>
    <property type="match status" value="1"/>
</dbReference>
<dbReference type="GO" id="GO:0005921">
    <property type="term" value="C:gap junction"/>
    <property type="evidence" value="ECO:0007669"/>
    <property type="project" value="UniProtKB-SubCell"/>
</dbReference>
<dbReference type="Pfam" id="PF00876">
    <property type="entry name" value="Innexin"/>
    <property type="match status" value="2"/>
</dbReference>
<evidence type="ECO:0000256" key="13">
    <source>
        <dbReference type="RuleBase" id="RU010713"/>
    </source>
</evidence>
<organism evidence="14 15">
    <name type="scientific">Lepeophtheirus salmonis</name>
    <name type="common">Salmon louse</name>
    <name type="synonym">Caligus salmonis</name>
    <dbReference type="NCBI Taxonomy" id="72036"/>
    <lineage>
        <taxon>Eukaryota</taxon>
        <taxon>Metazoa</taxon>
        <taxon>Ecdysozoa</taxon>
        <taxon>Arthropoda</taxon>
        <taxon>Crustacea</taxon>
        <taxon>Multicrustacea</taxon>
        <taxon>Hexanauplia</taxon>
        <taxon>Copepoda</taxon>
        <taxon>Siphonostomatoida</taxon>
        <taxon>Caligidae</taxon>
        <taxon>Lepeophtheirus</taxon>
    </lineage>
</organism>
<dbReference type="PRINTS" id="PR01262">
    <property type="entry name" value="INNEXIN"/>
</dbReference>
<dbReference type="PROSITE" id="PS50892">
    <property type="entry name" value="V_SNARE"/>
    <property type="match status" value="1"/>
</dbReference>
<comment type="similarity">
    <text evidence="13">Belongs to the pannexin family.</text>
</comment>
<dbReference type="Proteomes" id="UP000675881">
    <property type="component" value="Chromosome 10"/>
</dbReference>
<dbReference type="OrthoDB" id="1719357at2759"/>
<evidence type="ECO:0000313" key="15">
    <source>
        <dbReference type="Proteomes" id="UP000675881"/>
    </source>
</evidence>
<evidence type="ECO:0000256" key="9">
    <source>
        <dbReference type="ARBA" id="ARBA00023065"/>
    </source>
</evidence>
<evidence type="ECO:0000256" key="10">
    <source>
        <dbReference type="ARBA" id="ARBA00023136"/>
    </source>
</evidence>
<dbReference type="PROSITE" id="PS51013">
    <property type="entry name" value="PANNEXIN"/>
    <property type="match status" value="1"/>
</dbReference>
<dbReference type="Gene3D" id="1.20.5.110">
    <property type="match status" value="1"/>
</dbReference>
<dbReference type="SUPFAM" id="SSF58038">
    <property type="entry name" value="SNARE fusion complex"/>
    <property type="match status" value="1"/>
</dbReference>
<evidence type="ECO:0000256" key="4">
    <source>
        <dbReference type="ARBA" id="ARBA00022475"/>
    </source>
</evidence>
<comment type="subcellular location">
    <subcellularLocation>
        <location evidence="1">Cell junction</location>
        <location evidence="1">Gap junction</location>
    </subcellularLocation>
    <subcellularLocation>
        <location evidence="2 13">Cell membrane</location>
        <topology evidence="2 13">Multi-pass membrane protein</topology>
    </subcellularLocation>
</comment>
<dbReference type="AlphaFoldDB" id="A0A7R8H0J6"/>
<evidence type="ECO:0000256" key="1">
    <source>
        <dbReference type="ARBA" id="ARBA00004610"/>
    </source>
</evidence>
<reference evidence="14" key="1">
    <citation type="submission" date="2021-02" db="EMBL/GenBank/DDBJ databases">
        <authorList>
            <person name="Bekaert M."/>
        </authorList>
    </citation>
    <scope>NUCLEOTIDE SEQUENCE</scope>
    <source>
        <strain evidence="14">IoA-00</strain>
    </source>
</reference>
<dbReference type="GO" id="GO:0007602">
    <property type="term" value="P:phototransduction"/>
    <property type="evidence" value="ECO:0007669"/>
    <property type="project" value="TreeGrafter"/>
</dbReference>
<keyword evidence="7" id="KW-0965">Cell junction</keyword>
<comment type="caution">
    <text evidence="13">Lacks conserved residue(s) required for the propagation of feature annotation.</text>
</comment>
<proteinExistence type="inferred from homology"/>
<dbReference type="GO" id="GO:0034220">
    <property type="term" value="P:monoatomic ion transmembrane transport"/>
    <property type="evidence" value="ECO:0007669"/>
    <property type="project" value="UniProtKB-KW"/>
</dbReference>
<evidence type="ECO:0000256" key="7">
    <source>
        <dbReference type="ARBA" id="ARBA00022949"/>
    </source>
</evidence>
<dbReference type="InterPro" id="IPR042855">
    <property type="entry name" value="V_SNARE_CC"/>
</dbReference>
<dbReference type="Gene3D" id="3.30.450.50">
    <property type="entry name" value="Longin domain"/>
    <property type="match status" value="1"/>
</dbReference>
<dbReference type="PANTHER" id="PTHR11893:SF41">
    <property type="entry name" value="INNEXIN INX2"/>
    <property type="match status" value="1"/>
</dbReference>
<accession>A0A7R8H0J6</accession>
<name>A0A7R8H0J6_LEPSM</name>
<keyword evidence="15" id="KW-1185">Reference proteome</keyword>
<keyword evidence="12" id="KW-0175">Coiled coil</keyword>
<keyword evidence="5 13" id="KW-0812">Transmembrane</keyword>
<dbReference type="Pfam" id="PF00957">
    <property type="entry name" value="Synaptobrevin"/>
    <property type="match status" value="1"/>
</dbReference>
<evidence type="ECO:0000256" key="8">
    <source>
        <dbReference type="ARBA" id="ARBA00022989"/>
    </source>
</evidence>
<keyword evidence="9 13" id="KW-0406">Ion transport</keyword>
<evidence type="ECO:0000313" key="14">
    <source>
        <dbReference type="EMBL" id="CAF2791118.1"/>
    </source>
</evidence>
<dbReference type="GO" id="GO:0005243">
    <property type="term" value="F:gap junction channel activity"/>
    <property type="evidence" value="ECO:0007669"/>
    <property type="project" value="TreeGrafter"/>
</dbReference>
<keyword evidence="11 13" id="KW-0407">Ion channel</keyword>
<dbReference type="EMBL" id="HG994589">
    <property type="protein sequence ID" value="CAF2791118.1"/>
    <property type="molecule type" value="Genomic_DNA"/>
</dbReference>
<gene>
    <name evidence="13" type="primary">inx</name>
    <name evidence="14" type="ORF">LSAA_2378</name>
</gene>
<keyword evidence="4" id="KW-1003">Cell membrane</keyword>